<protein>
    <submittedName>
        <fullName evidence="1">Uncharacterized protein</fullName>
    </submittedName>
</protein>
<evidence type="ECO:0000313" key="1">
    <source>
        <dbReference type="EMBL" id="KAI3747134.1"/>
    </source>
</evidence>
<comment type="caution">
    <text evidence="1">The sequence shown here is derived from an EMBL/GenBank/DDBJ whole genome shotgun (WGS) entry which is preliminary data.</text>
</comment>
<gene>
    <name evidence="1" type="ORF">L6452_09581</name>
</gene>
<proteinExistence type="predicted"/>
<organism evidence="1 2">
    <name type="scientific">Arctium lappa</name>
    <name type="common">Greater burdock</name>
    <name type="synonym">Lappa major</name>
    <dbReference type="NCBI Taxonomy" id="4217"/>
    <lineage>
        <taxon>Eukaryota</taxon>
        <taxon>Viridiplantae</taxon>
        <taxon>Streptophyta</taxon>
        <taxon>Embryophyta</taxon>
        <taxon>Tracheophyta</taxon>
        <taxon>Spermatophyta</taxon>
        <taxon>Magnoliopsida</taxon>
        <taxon>eudicotyledons</taxon>
        <taxon>Gunneridae</taxon>
        <taxon>Pentapetalae</taxon>
        <taxon>asterids</taxon>
        <taxon>campanulids</taxon>
        <taxon>Asterales</taxon>
        <taxon>Asteraceae</taxon>
        <taxon>Carduoideae</taxon>
        <taxon>Cardueae</taxon>
        <taxon>Arctiinae</taxon>
        <taxon>Arctium</taxon>
    </lineage>
</organism>
<reference evidence="2" key="1">
    <citation type="journal article" date="2022" name="Mol. Ecol. Resour.">
        <title>The genomes of chicory, endive, great burdock and yacon provide insights into Asteraceae palaeo-polyploidization history and plant inulin production.</title>
        <authorList>
            <person name="Fan W."/>
            <person name="Wang S."/>
            <person name="Wang H."/>
            <person name="Wang A."/>
            <person name="Jiang F."/>
            <person name="Liu H."/>
            <person name="Zhao H."/>
            <person name="Xu D."/>
            <person name="Zhang Y."/>
        </authorList>
    </citation>
    <scope>NUCLEOTIDE SEQUENCE [LARGE SCALE GENOMIC DNA]</scope>
    <source>
        <strain evidence="2">cv. Niubang</strain>
    </source>
</reference>
<dbReference type="EMBL" id="CM042049">
    <property type="protein sequence ID" value="KAI3747134.1"/>
    <property type="molecule type" value="Genomic_DNA"/>
</dbReference>
<dbReference type="Proteomes" id="UP001055879">
    <property type="component" value="Linkage Group LG03"/>
</dbReference>
<reference evidence="1 2" key="2">
    <citation type="journal article" date="2022" name="Mol. Ecol. Resour.">
        <title>The genomes of chicory, endive, great burdock and yacon provide insights into Asteraceae paleo-polyploidization history and plant inulin production.</title>
        <authorList>
            <person name="Fan W."/>
            <person name="Wang S."/>
            <person name="Wang H."/>
            <person name="Wang A."/>
            <person name="Jiang F."/>
            <person name="Liu H."/>
            <person name="Zhao H."/>
            <person name="Xu D."/>
            <person name="Zhang Y."/>
        </authorList>
    </citation>
    <scope>NUCLEOTIDE SEQUENCE [LARGE SCALE GENOMIC DNA]</scope>
    <source>
        <strain evidence="2">cv. Niubang</strain>
    </source>
</reference>
<keyword evidence="2" id="KW-1185">Reference proteome</keyword>
<name>A0ACB9DKF4_ARCLA</name>
<accession>A0ACB9DKF4</accession>
<sequence length="116" mass="13293">MGQIQYSEKYFDDTFKYRHVVLPLRSCFRRIVFYQREQVGGSLENTLLNLYCVKLVAFMDQWKLQIVWHQCCIGDSDGLSSNSFKLKLKKLCASDLLACSSSTRSCEAASEESSSI</sequence>
<evidence type="ECO:0000313" key="2">
    <source>
        <dbReference type="Proteomes" id="UP001055879"/>
    </source>
</evidence>